<dbReference type="GO" id="GO:0008360">
    <property type="term" value="P:regulation of cell shape"/>
    <property type="evidence" value="ECO:0007669"/>
    <property type="project" value="UniProtKB-KW"/>
</dbReference>
<dbReference type="GO" id="GO:0051301">
    <property type="term" value="P:cell division"/>
    <property type="evidence" value="ECO:0007669"/>
    <property type="project" value="InterPro"/>
</dbReference>
<dbReference type="Proteomes" id="UP001318760">
    <property type="component" value="Unassembled WGS sequence"/>
</dbReference>
<comment type="subcellular location">
    <subcellularLocation>
        <location evidence="1">Membrane</location>
        <topology evidence="1">Multi-pass membrane protein</topology>
    </subcellularLocation>
</comment>
<dbReference type="PANTHER" id="PTHR30474">
    <property type="entry name" value="CELL CYCLE PROTEIN"/>
    <property type="match status" value="1"/>
</dbReference>
<feature type="transmembrane region" description="Helical" evidence="6">
    <location>
        <begin position="135"/>
        <end position="152"/>
    </location>
</feature>
<evidence type="ECO:0000313" key="8">
    <source>
        <dbReference type="EMBL" id="MBE3608366.1"/>
    </source>
</evidence>
<evidence type="ECO:0000256" key="5">
    <source>
        <dbReference type="ARBA" id="ARBA00023136"/>
    </source>
</evidence>
<dbReference type="EMBL" id="JADBHS010000008">
    <property type="protein sequence ID" value="MBE2986546.1"/>
    <property type="molecule type" value="Genomic_DNA"/>
</dbReference>
<reference evidence="8 9" key="1">
    <citation type="submission" date="2015-08" db="EMBL/GenBank/DDBJ databases">
        <title>Comparative genomics of the Campylobacter concisus group.</title>
        <authorList>
            <person name="Yee E."/>
            <person name="Chapman M.H."/>
            <person name="Huynh S."/>
            <person name="Bono J.L."/>
            <person name="On S.L."/>
            <person name="St Leger J."/>
            <person name="Foster G."/>
            <person name="Parker C.T."/>
            <person name="Miller W.G."/>
        </authorList>
    </citation>
    <scope>NUCLEOTIDE SEQUENCE [LARGE SCALE GENOMIC DNA]</scope>
    <source>
        <strain evidence="8 9">RM9337</strain>
    </source>
</reference>
<evidence type="ECO:0000256" key="3">
    <source>
        <dbReference type="ARBA" id="ARBA00022960"/>
    </source>
</evidence>
<keyword evidence="4 6" id="KW-1133">Transmembrane helix</keyword>
<dbReference type="PANTHER" id="PTHR30474:SF1">
    <property type="entry name" value="PEPTIDOGLYCAN GLYCOSYLTRANSFERASE MRDB"/>
    <property type="match status" value="1"/>
</dbReference>
<dbReference type="AlphaFoldDB" id="A0AAW3ZY06"/>
<dbReference type="Proteomes" id="UP000650616">
    <property type="component" value="Unassembled WGS sequence"/>
</dbReference>
<dbReference type="GO" id="GO:0005886">
    <property type="term" value="C:plasma membrane"/>
    <property type="evidence" value="ECO:0007669"/>
    <property type="project" value="TreeGrafter"/>
</dbReference>
<dbReference type="EMBL" id="LIWG01000007">
    <property type="protein sequence ID" value="MBE3608366.1"/>
    <property type="molecule type" value="Genomic_DNA"/>
</dbReference>
<evidence type="ECO:0000256" key="4">
    <source>
        <dbReference type="ARBA" id="ARBA00022989"/>
    </source>
</evidence>
<evidence type="ECO:0000313" key="9">
    <source>
        <dbReference type="Proteomes" id="UP000650616"/>
    </source>
</evidence>
<dbReference type="Pfam" id="PF01098">
    <property type="entry name" value="FTSW_RODA_SPOVE"/>
    <property type="match status" value="1"/>
</dbReference>
<feature type="transmembrane region" description="Helical" evidence="6">
    <location>
        <begin position="181"/>
        <end position="197"/>
    </location>
</feature>
<evidence type="ECO:0000256" key="1">
    <source>
        <dbReference type="ARBA" id="ARBA00004141"/>
    </source>
</evidence>
<feature type="transmembrane region" description="Helical" evidence="6">
    <location>
        <begin position="43"/>
        <end position="59"/>
    </location>
</feature>
<organism evidence="8 9">
    <name type="scientific">Campylobacter californiensis</name>
    <dbReference type="NCBI Taxonomy" id="1032243"/>
    <lineage>
        <taxon>Bacteria</taxon>
        <taxon>Pseudomonadati</taxon>
        <taxon>Campylobacterota</taxon>
        <taxon>Epsilonproteobacteria</taxon>
        <taxon>Campylobacterales</taxon>
        <taxon>Campylobacteraceae</taxon>
        <taxon>Campylobacter</taxon>
    </lineage>
</organism>
<keyword evidence="5 6" id="KW-0472">Membrane</keyword>
<dbReference type="InterPro" id="IPR001182">
    <property type="entry name" value="FtsW/RodA"/>
</dbReference>
<feature type="transmembrane region" description="Helical" evidence="6">
    <location>
        <begin position="12"/>
        <end position="31"/>
    </location>
</feature>
<keyword evidence="9" id="KW-1185">Reference proteome</keyword>
<comment type="caution">
    <text evidence="8">The sequence shown here is derived from an EMBL/GenBank/DDBJ whole genome shotgun (WGS) entry which is preliminary data.</text>
</comment>
<protein>
    <submittedName>
        <fullName evidence="8">Rod shape-determining protein RodA</fullName>
    </submittedName>
</protein>
<dbReference type="RefSeq" id="WP_170016534.1">
    <property type="nucleotide sequence ID" value="NZ_CP012545.1"/>
</dbReference>
<feature type="transmembrane region" description="Helical" evidence="6">
    <location>
        <begin position="298"/>
        <end position="319"/>
    </location>
</feature>
<evidence type="ECO:0000313" key="7">
    <source>
        <dbReference type="EMBL" id="MBE2986546.1"/>
    </source>
</evidence>
<accession>A0AAW3ZY06</accession>
<proteinExistence type="predicted"/>
<feature type="transmembrane region" description="Helical" evidence="6">
    <location>
        <begin position="331"/>
        <end position="353"/>
    </location>
</feature>
<name>A0AAW3ZY06_9BACT</name>
<gene>
    <name evidence="7" type="ORF">CCAL12919_05290</name>
    <name evidence="8" type="ORF">CCAL9337_06470</name>
</gene>
<evidence type="ECO:0000313" key="10">
    <source>
        <dbReference type="Proteomes" id="UP001318760"/>
    </source>
</evidence>
<feature type="transmembrane region" description="Helical" evidence="6">
    <location>
        <begin position="264"/>
        <end position="286"/>
    </location>
</feature>
<evidence type="ECO:0000256" key="6">
    <source>
        <dbReference type="SAM" id="Phobius"/>
    </source>
</evidence>
<dbReference type="GO" id="GO:0032153">
    <property type="term" value="C:cell division site"/>
    <property type="evidence" value="ECO:0007669"/>
    <property type="project" value="TreeGrafter"/>
</dbReference>
<keyword evidence="3" id="KW-0133">Cell shape</keyword>
<evidence type="ECO:0000256" key="2">
    <source>
        <dbReference type="ARBA" id="ARBA00022692"/>
    </source>
</evidence>
<feature type="transmembrane region" description="Helical" evidence="6">
    <location>
        <begin position="158"/>
        <end position="176"/>
    </location>
</feature>
<sequence length="367" mass="41785">MIVFDRRILTHFDFLQPLFILPIIVLSYVLVSEANAVLANKQLVYFGVGGLAFMFFFLLPIRRLEWLIPALYWVNILLLLSVDIFGVSKLGARRWLEIPFVHFTIQPSEIMKPAFLLMLAYLIKKRPPGENGYNLKEFFRLSFYIILPFVLIMKEPDLGTALVLLLVGYAVLFVIGVDKKIWISIAVIIGVSAPILYENLHDYQKKRITDFLSEKPSYHVQQSIIAIGSGGLKGKPKDEATQTHFKFLPIATSDFIFAYNIERFGFYGALGLLGTYGLLIFHLLSLNYMLKKDYFTQVVTTGIAVLIFIYVGVNISMTIGYAPVVGVPLPFFSYGGSSFITFMVLFGILQNLLTFRFDFTRNFIKIK</sequence>
<keyword evidence="2 6" id="KW-0812">Transmembrane</keyword>
<dbReference type="GO" id="GO:0015648">
    <property type="term" value="F:lipid-linked peptidoglycan transporter activity"/>
    <property type="evidence" value="ECO:0007669"/>
    <property type="project" value="TreeGrafter"/>
</dbReference>
<feature type="transmembrane region" description="Helical" evidence="6">
    <location>
        <begin position="66"/>
        <end position="88"/>
    </location>
</feature>
<reference evidence="7 10" key="2">
    <citation type="submission" date="2020-10" db="EMBL/GenBank/DDBJ databases">
        <title>Campylobacter californiensis sp. nov. isolated from cattle and feral swine in California.</title>
        <authorList>
            <person name="Miller W.G."/>
        </authorList>
    </citation>
    <scope>NUCLEOTIDE SEQUENCE [LARGE SCALE GENOMIC DNA]</scope>
    <source>
        <strain evidence="7 10">RM12919</strain>
    </source>
</reference>